<feature type="transmembrane region" description="Helical" evidence="2">
    <location>
        <begin position="48"/>
        <end position="65"/>
    </location>
</feature>
<dbReference type="SUPFAM" id="SSF63817">
    <property type="entry name" value="Sortase"/>
    <property type="match status" value="1"/>
</dbReference>
<dbReference type="GO" id="GO:0016787">
    <property type="term" value="F:hydrolase activity"/>
    <property type="evidence" value="ECO:0007669"/>
    <property type="project" value="UniProtKB-KW"/>
</dbReference>
<feature type="transmembrane region" description="Helical" evidence="2">
    <location>
        <begin position="7"/>
        <end position="28"/>
    </location>
</feature>
<evidence type="ECO:0008006" key="5">
    <source>
        <dbReference type="Google" id="ProtNLM"/>
    </source>
</evidence>
<sequence>MKKLLDKLYLIVLFGAFFTGVINFPYIFKSDYPETNLPKNFELSANTIYIPALSLSAPTVFPGANDEKKLQIALQNGVAHYTSTALPGTYGNSMFVGHSSDYVWAKGNYKTIFSNLPELSLGEIIFISDDEQTYKYSIIETKIVDKNDTTIFDQKKYERRLLTLQTSYPLGTALKRYVVVAEMK</sequence>
<dbReference type="EMBL" id="PFAJ01000007">
    <property type="protein sequence ID" value="PIR97585.1"/>
    <property type="molecule type" value="Genomic_DNA"/>
</dbReference>
<accession>A0A2H0VER4</accession>
<evidence type="ECO:0000313" key="4">
    <source>
        <dbReference type="Proteomes" id="UP000230557"/>
    </source>
</evidence>
<organism evidence="3 4">
    <name type="scientific">Candidatus Doudnabacteria bacterium CG10_big_fil_rev_8_21_14_0_10_41_10</name>
    <dbReference type="NCBI Taxonomy" id="1974551"/>
    <lineage>
        <taxon>Bacteria</taxon>
        <taxon>Candidatus Doudnaibacteriota</taxon>
    </lineage>
</organism>
<dbReference type="Proteomes" id="UP000230557">
    <property type="component" value="Unassembled WGS sequence"/>
</dbReference>
<evidence type="ECO:0000256" key="1">
    <source>
        <dbReference type="ARBA" id="ARBA00022801"/>
    </source>
</evidence>
<dbReference type="InterPro" id="IPR005754">
    <property type="entry name" value="Sortase"/>
</dbReference>
<dbReference type="InterPro" id="IPR023365">
    <property type="entry name" value="Sortase_dom-sf"/>
</dbReference>
<keyword evidence="2" id="KW-0472">Membrane</keyword>
<keyword evidence="2" id="KW-1133">Transmembrane helix</keyword>
<gene>
    <name evidence="3" type="ORF">COT91_00720</name>
</gene>
<protein>
    <recommendedName>
        <fullName evidence="5">Sortase</fullName>
    </recommendedName>
</protein>
<evidence type="ECO:0000313" key="3">
    <source>
        <dbReference type="EMBL" id="PIR97585.1"/>
    </source>
</evidence>
<dbReference type="Pfam" id="PF04203">
    <property type="entry name" value="Sortase"/>
    <property type="match status" value="1"/>
</dbReference>
<keyword evidence="2" id="KW-0812">Transmembrane</keyword>
<comment type="caution">
    <text evidence="3">The sequence shown here is derived from an EMBL/GenBank/DDBJ whole genome shotgun (WGS) entry which is preliminary data.</text>
</comment>
<proteinExistence type="predicted"/>
<dbReference type="NCBIfam" id="TIGR01076">
    <property type="entry name" value="sortase_fam"/>
    <property type="match status" value="1"/>
</dbReference>
<name>A0A2H0VER4_9BACT</name>
<dbReference type="Gene3D" id="2.40.260.10">
    <property type="entry name" value="Sortase"/>
    <property type="match status" value="1"/>
</dbReference>
<keyword evidence="1" id="KW-0378">Hydrolase</keyword>
<evidence type="ECO:0000256" key="2">
    <source>
        <dbReference type="SAM" id="Phobius"/>
    </source>
</evidence>
<reference evidence="4" key="1">
    <citation type="submission" date="2017-09" db="EMBL/GenBank/DDBJ databases">
        <title>Depth-based differentiation of microbial function through sediment-hosted aquifers and enrichment of novel symbionts in the deep terrestrial subsurface.</title>
        <authorList>
            <person name="Probst A.J."/>
            <person name="Ladd B."/>
            <person name="Jarett J.K."/>
            <person name="Geller-Mcgrath D.E."/>
            <person name="Sieber C.M.K."/>
            <person name="Emerson J.B."/>
            <person name="Anantharaman K."/>
            <person name="Thomas B.C."/>
            <person name="Malmstrom R."/>
            <person name="Stieglmeier M."/>
            <person name="Klingl A."/>
            <person name="Woyke T."/>
            <person name="Ryan C.M."/>
            <person name="Banfield J.F."/>
        </authorList>
    </citation>
    <scope>NUCLEOTIDE SEQUENCE [LARGE SCALE GENOMIC DNA]</scope>
</reference>
<dbReference type="AlphaFoldDB" id="A0A2H0VER4"/>